<evidence type="ECO:0000256" key="23">
    <source>
        <dbReference type="PIRSR" id="PIRSR000333-1"/>
    </source>
</evidence>
<keyword evidence="12 22" id="KW-0479">Metal-binding</keyword>
<keyword evidence="28" id="KW-1185">Reference proteome</keyword>
<dbReference type="Pfam" id="PF00258">
    <property type="entry name" value="Flavodoxin_1"/>
    <property type="match status" value="1"/>
</dbReference>
<dbReference type="Pfam" id="PF00175">
    <property type="entry name" value="NAD_binding_1"/>
    <property type="match status" value="1"/>
</dbReference>
<dbReference type="GO" id="GO:0046872">
    <property type="term" value="F:metal ion binding"/>
    <property type="evidence" value="ECO:0007669"/>
    <property type="project" value="UniProtKB-KW"/>
</dbReference>
<dbReference type="SUPFAM" id="SSF52343">
    <property type="entry name" value="Ferredoxin reductase-like, C-terminal NADP-linked domain"/>
    <property type="match status" value="1"/>
</dbReference>
<feature type="binding site" description="axial binding residue" evidence="23">
    <location>
        <position position="127"/>
    </location>
    <ligand>
        <name>heme b</name>
        <dbReference type="ChEBI" id="CHEBI:60344"/>
    </ligand>
    <ligandPart>
        <name>Fe</name>
        <dbReference type="ChEBI" id="CHEBI:18248"/>
    </ligandPart>
</feature>
<dbReference type="PROSITE" id="PS50902">
    <property type="entry name" value="FLAVODOXIN_LIKE"/>
    <property type="match status" value="1"/>
</dbReference>
<feature type="transmembrane region" description="Helical" evidence="24">
    <location>
        <begin position="1219"/>
        <end position="1240"/>
    </location>
</feature>
<dbReference type="PRINTS" id="PR00369">
    <property type="entry name" value="FLAVODOXIN"/>
</dbReference>
<comment type="similarity">
    <text evidence="6 22">Belongs to the NOS family.</text>
</comment>
<dbReference type="GO" id="GO:0005516">
    <property type="term" value="F:calmodulin binding"/>
    <property type="evidence" value="ECO:0007669"/>
    <property type="project" value="UniProtKB-KW"/>
</dbReference>
<evidence type="ECO:0000256" key="10">
    <source>
        <dbReference type="ARBA" id="ARBA00022643"/>
    </source>
</evidence>
<name>A0AAD9DMK2_9TELE</name>
<keyword evidence="8 22" id="KW-0349">Heme</keyword>
<dbReference type="InterPro" id="IPR044943">
    <property type="entry name" value="NOS_dom_1"/>
</dbReference>
<feature type="domain" description="FAD-binding FR-type" evidence="26">
    <location>
        <begin position="681"/>
        <end position="926"/>
    </location>
</feature>
<dbReference type="PANTHER" id="PTHR43410">
    <property type="entry name" value="NITRIC OXIDE SYNTHASE OXYGENASE"/>
    <property type="match status" value="1"/>
</dbReference>
<keyword evidence="7" id="KW-0963">Cytoplasm</keyword>
<dbReference type="InterPro" id="IPR003097">
    <property type="entry name" value="CysJ-like_FAD-binding"/>
</dbReference>
<evidence type="ECO:0000256" key="7">
    <source>
        <dbReference type="ARBA" id="ARBA00022490"/>
    </source>
</evidence>
<evidence type="ECO:0000256" key="12">
    <source>
        <dbReference type="ARBA" id="ARBA00022723"/>
    </source>
</evidence>
<dbReference type="Gene3D" id="3.40.50.360">
    <property type="match status" value="1"/>
</dbReference>
<dbReference type="FunFam" id="3.90.440.10:FF:000005">
    <property type="entry name" value="Nitric oxide synthase, inducible"/>
    <property type="match status" value="1"/>
</dbReference>
<dbReference type="EC" id="1.14.13.39" evidence="22"/>
<dbReference type="InterPro" id="IPR008254">
    <property type="entry name" value="Flavodoxin/NO_synth"/>
</dbReference>
<evidence type="ECO:0000259" key="26">
    <source>
        <dbReference type="PROSITE" id="PS51384"/>
    </source>
</evidence>
<evidence type="ECO:0000256" key="4">
    <source>
        <dbReference type="ARBA" id="ARBA00004514"/>
    </source>
</evidence>
<keyword evidence="18 22" id="KW-0560">Oxidoreductase</keyword>
<dbReference type="PANTHER" id="PTHR43410:SF4">
    <property type="entry name" value="NITRIC OXIDE SYNTHASE"/>
    <property type="match status" value="1"/>
</dbReference>
<comment type="catalytic activity">
    <reaction evidence="21">
        <text>2 L-arginine + 3 NADPH + 4 O2 + H(+) = 2 L-citrulline + 2 nitric oxide + 3 NADP(+) + 4 H2O</text>
        <dbReference type="Rhea" id="RHEA:19897"/>
        <dbReference type="ChEBI" id="CHEBI:15377"/>
        <dbReference type="ChEBI" id="CHEBI:15378"/>
        <dbReference type="ChEBI" id="CHEBI:15379"/>
        <dbReference type="ChEBI" id="CHEBI:16480"/>
        <dbReference type="ChEBI" id="CHEBI:32682"/>
        <dbReference type="ChEBI" id="CHEBI:57743"/>
        <dbReference type="ChEBI" id="CHEBI:57783"/>
        <dbReference type="ChEBI" id="CHEBI:58349"/>
        <dbReference type="EC" id="1.14.13.39"/>
    </reaction>
    <physiologicalReaction direction="left-to-right" evidence="21">
        <dbReference type="Rhea" id="RHEA:19898"/>
    </physiologicalReaction>
</comment>
<evidence type="ECO:0000256" key="15">
    <source>
        <dbReference type="ARBA" id="ARBA00022857"/>
    </source>
</evidence>
<evidence type="ECO:0000256" key="13">
    <source>
        <dbReference type="ARBA" id="ARBA00022827"/>
    </source>
</evidence>
<evidence type="ECO:0000256" key="9">
    <source>
        <dbReference type="ARBA" id="ARBA00022630"/>
    </source>
</evidence>
<evidence type="ECO:0000256" key="1">
    <source>
        <dbReference type="ARBA" id="ARBA00001950"/>
    </source>
</evidence>
<dbReference type="InterPro" id="IPR039261">
    <property type="entry name" value="FNR_nucleotide-bd"/>
</dbReference>
<keyword evidence="15 22" id="KW-0521">NADP</keyword>
<reference evidence="27" key="1">
    <citation type="submission" date="2023-03" db="EMBL/GenBank/DDBJ databases">
        <title>Electrophorus voltai genome.</title>
        <authorList>
            <person name="Bian C."/>
        </authorList>
    </citation>
    <scope>NUCLEOTIDE SEQUENCE</scope>
    <source>
        <strain evidence="27">CB-2022</strain>
        <tissue evidence="27">Muscle</tissue>
    </source>
</reference>
<dbReference type="Gene3D" id="3.90.340.10">
    <property type="entry name" value="Nitric Oxide Synthase, Chain A, domain 1"/>
    <property type="match status" value="1"/>
</dbReference>
<dbReference type="FunFam" id="1.20.990.10:FF:000002">
    <property type="entry name" value="Nitric oxide synthase"/>
    <property type="match status" value="1"/>
</dbReference>
<dbReference type="InterPro" id="IPR017938">
    <property type="entry name" value="Riboflavin_synthase-like_b-brl"/>
</dbReference>
<keyword evidence="9" id="KW-0285">Flavoprotein</keyword>
<organism evidence="27 28">
    <name type="scientific">Electrophorus voltai</name>
    <dbReference type="NCBI Taxonomy" id="2609070"/>
    <lineage>
        <taxon>Eukaryota</taxon>
        <taxon>Metazoa</taxon>
        <taxon>Chordata</taxon>
        <taxon>Craniata</taxon>
        <taxon>Vertebrata</taxon>
        <taxon>Euteleostomi</taxon>
        <taxon>Actinopterygii</taxon>
        <taxon>Neopterygii</taxon>
        <taxon>Teleostei</taxon>
        <taxon>Ostariophysi</taxon>
        <taxon>Gymnotiformes</taxon>
        <taxon>Gymnotoidei</taxon>
        <taxon>Gymnotidae</taxon>
        <taxon>Electrophorus</taxon>
    </lineage>
</organism>
<dbReference type="GO" id="GO:0050661">
    <property type="term" value="F:NADP binding"/>
    <property type="evidence" value="ECO:0007669"/>
    <property type="project" value="InterPro"/>
</dbReference>
<evidence type="ECO:0000256" key="3">
    <source>
        <dbReference type="ARBA" id="ARBA00004141"/>
    </source>
</evidence>
<evidence type="ECO:0000256" key="14">
    <source>
        <dbReference type="ARBA" id="ARBA00022833"/>
    </source>
</evidence>
<feature type="transmembrane region" description="Helical" evidence="24">
    <location>
        <begin position="1271"/>
        <end position="1293"/>
    </location>
</feature>
<dbReference type="SUPFAM" id="SSF52218">
    <property type="entry name" value="Flavoproteins"/>
    <property type="match status" value="1"/>
</dbReference>
<dbReference type="InterPro" id="IPR029039">
    <property type="entry name" value="Flavoprotein-like_sf"/>
</dbReference>
<dbReference type="Gene3D" id="3.90.440.10">
    <property type="entry name" value="Nitric Oxide Synthase,Heme Domain,Chain A domain 2"/>
    <property type="match status" value="1"/>
</dbReference>
<dbReference type="Gene3D" id="3.90.1230.10">
    <property type="entry name" value="Nitric Oxide Synthase, Chain A, domain 3"/>
    <property type="match status" value="1"/>
</dbReference>
<comment type="subcellular location">
    <subcellularLocation>
        <location evidence="4">Cytoplasm</location>
        <location evidence="4">Cytosol</location>
    </subcellularLocation>
    <subcellularLocation>
        <location evidence="3">Membrane</location>
        <topology evidence="3">Multi-pass membrane protein</topology>
    </subcellularLocation>
</comment>
<dbReference type="GO" id="GO:0020037">
    <property type="term" value="F:heme binding"/>
    <property type="evidence" value="ECO:0007669"/>
    <property type="project" value="InterPro"/>
</dbReference>
<dbReference type="InterPro" id="IPR026748">
    <property type="entry name" value="Clarin"/>
</dbReference>
<dbReference type="SUPFAM" id="SSF56512">
    <property type="entry name" value="Nitric oxide (NO) synthase oxygenase domain"/>
    <property type="match status" value="1"/>
</dbReference>
<dbReference type="Gene3D" id="3.40.50.80">
    <property type="entry name" value="Nucleotide-binding domain of ferredoxin-NADP reductase (FNR) module"/>
    <property type="match status" value="1"/>
</dbReference>
<evidence type="ECO:0000256" key="17">
    <source>
        <dbReference type="ARBA" id="ARBA00022989"/>
    </source>
</evidence>
<evidence type="ECO:0000256" key="19">
    <source>
        <dbReference type="ARBA" id="ARBA00023004"/>
    </source>
</evidence>
<accession>A0AAD9DMK2</accession>
<dbReference type="Gene3D" id="1.20.990.10">
    <property type="entry name" value="NADPH-cytochrome p450 Reductase, Chain A, domain 3"/>
    <property type="match status" value="1"/>
</dbReference>
<keyword evidence="14" id="KW-0862">Zinc</keyword>
<keyword evidence="10 22" id="KW-0288">FMN</keyword>
<dbReference type="GO" id="GO:0050660">
    <property type="term" value="F:flavin adenine dinucleotide binding"/>
    <property type="evidence" value="ECO:0007669"/>
    <property type="project" value="InterPro"/>
</dbReference>
<feature type="domain" description="Flavodoxin-like" evidence="25">
    <location>
        <begin position="468"/>
        <end position="632"/>
    </location>
</feature>
<evidence type="ECO:0000256" key="22">
    <source>
        <dbReference type="PIRNR" id="PIRNR000333"/>
    </source>
</evidence>
<keyword evidence="17 24" id="KW-1133">Transmembrane helix</keyword>
<dbReference type="GO" id="GO:0010181">
    <property type="term" value="F:FMN binding"/>
    <property type="evidence" value="ECO:0007669"/>
    <property type="project" value="InterPro"/>
</dbReference>
<dbReference type="SUPFAM" id="SSF63380">
    <property type="entry name" value="Riboflavin synthase domain-like"/>
    <property type="match status" value="1"/>
</dbReference>
<dbReference type="GO" id="GO:0004517">
    <property type="term" value="F:nitric-oxide synthase activity"/>
    <property type="evidence" value="ECO:0007669"/>
    <property type="project" value="UniProtKB-EC"/>
</dbReference>
<dbReference type="InterPro" id="IPR001709">
    <property type="entry name" value="Flavoprot_Pyr_Nucl_cyt_Rdtase"/>
</dbReference>
<dbReference type="Pfam" id="PF00667">
    <property type="entry name" value="FAD_binding_1"/>
    <property type="match status" value="1"/>
</dbReference>
<dbReference type="FunFam" id="3.40.50.80:FF:000003">
    <property type="entry name" value="Nitric oxide synthase"/>
    <property type="match status" value="1"/>
</dbReference>
<dbReference type="Proteomes" id="UP001239994">
    <property type="component" value="Unassembled WGS sequence"/>
</dbReference>
<dbReference type="InterPro" id="IPR012144">
    <property type="entry name" value="NOS_euk"/>
</dbReference>
<proteinExistence type="inferred from homology"/>
<evidence type="ECO:0000256" key="20">
    <source>
        <dbReference type="ARBA" id="ARBA00023136"/>
    </source>
</evidence>
<comment type="cofactor">
    <cofactor evidence="22">
        <name>FAD</name>
        <dbReference type="ChEBI" id="CHEBI:57692"/>
    </cofactor>
    <text evidence="22">Binds 1 FAD.</text>
</comment>
<dbReference type="Gene3D" id="2.40.30.10">
    <property type="entry name" value="Translation factors"/>
    <property type="match status" value="1"/>
</dbReference>
<evidence type="ECO:0000313" key="27">
    <source>
        <dbReference type="EMBL" id="KAK1786378.1"/>
    </source>
</evidence>
<feature type="transmembrane region" description="Helical" evidence="24">
    <location>
        <begin position="1092"/>
        <end position="1113"/>
    </location>
</feature>
<comment type="cofactor">
    <cofactor evidence="1">
        <name>(6R)-L-erythro-5,6,7,8-tetrahydrobiopterin</name>
        <dbReference type="ChEBI" id="CHEBI:59560"/>
    </cofactor>
</comment>
<dbReference type="PRINTS" id="PR00371">
    <property type="entry name" value="FPNCR"/>
</dbReference>
<dbReference type="InterPro" id="IPR036119">
    <property type="entry name" value="NOS_N_sf"/>
</dbReference>
<dbReference type="InterPro" id="IPR017927">
    <property type="entry name" value="FAD-bd_FR_type"/>
</dbReference>
<evidence type="ECO:0000259" key="25">
    <source>
        <dbReference type="PROSITE" id="PS50902"/>
    </source>
</evidence>
<dbReference type="InterPro" id="IPR050607">
    <property type="entry name" value="NOS"/>
</dbReference>
<keyword evidence="20 24" id="KW-0472">Membrane</keyword>
<keyword evidence="16 22" id="KW-0112">Calmodulin-binding</keyword>
<evidence type="ECO:0000313" key="28">
    <source>
        <dbReference type="Proteomes" id="UP001239994"/>
    </source>
</evidence>
<evidence type="ECO:0000256" key="18">
    <source>
        <dbReference type="ARBA" id="ARBA00023002"/>
    </source>
</evidence>
<comment type="similarity">
    <text evidence="5">Belongs to the clarin family.</text>
</comment>
<evidence type="ECO:0000256" key="24">
    <source>
        <dbReference type="SAM" id="Phobius"/>
    </source>
</evidence>
<dbReference type="InterPro" id="IPR044940">
    <property type="entry name" value="NOS_dom_2"/>
</dbReference>
<dbReference type="CDD" id="cd00795">
    <property type="entry name" value="NOS_oxygenase_euk"/>
    <property type="match status" value="1"/>
</dbReference>
<dbReference type="FunFam" id="3.40.50.360:FF:000019">
    <property type="entry name" value="Nitric oxide synthase"/>
    <property type="match status" value="1"/>
</dbReference>
<dbReference type="InterPro" id="IPR004030">
    <property type="entry name" value="NOS_N"/>
</dbReference>
<comment type="cofactor">
    <cofactor evidence="2 22">
        <name>heme b</name>
        <dbReference type="ChEBI" id="CHEBI:60344"/>
    </cofactor>
</comment>
<comment type="caution">
    <text evidence="27">The sequence shown here is derived from an EMBL/GenBank/DDBJ whole genome shotgun (WGS) entry which is preliminary data.</text>
</comment>
<comment type="function">
    <text evidence="22">Produces nitric oxide (NO) which is a messenger molecule with diverse functions.</text>
</comment>
<keyword evidence="11 24" id="KW-0812">Transmembrane</keyword>
<dbReference type="GO" id="GO:0006809">
    <property type="term" value="P:nitric oxide biosynthetic process"/>
    <property type="evidence" value="ECO:0007669"/>
    <property type="project" value="InterPro"/>
</dbReference>
<dbReference type="EMBL" id="JAROKS010000025">
    <property type="protein sequence ID" value="KAK1786378.1"/>
    <property type="molecule type" value="Genomic_DNA"/>
</dbReference>
<dbReference type="InterPro" id="IPR001433">
    <property type="entry name" value="OxRdtase_FAD/NAD-bd"/>
</dbReference>
<evidence type="ECO:0000256" key="11">
    <source>
        <dbReference type="ARBA" id="ARBA00022692"/>
    </source>
</evidence>
<comment type="cofactor">
    <cofactor evidence="22">
        <name>FMN</name>
        <dbReference type="ChEBI" id="CHEBI:58210"/>
    </cofactor>
    <text evidence="22">Binds 1 FMN.</text>
</comment>
<dbReference type="PROSITE" id="PS51384">
    <property type="entry name" value="FAD_FR"/>
    <property type="match status" value="1"/>
</dbReference>
<keyword evidence="19 22" id="KW-0408">Iron</keyword>
<dbReference type="InterPro" id="IPR044944">
    <property type="entry name" value="NOS_dom_3"/>
</dbReference>
<keyword evidence="13 22" id="KW-0274">FAD</keyword>
<dbReference type="Pfam" id="PF25807">
    <property type="entry name" value="Clarin-2"/>
    <property type="match status" value="1"/>
</dbReference>
<dbReference type="GO" id="GO:0005829">
    <property type="term" value="C:cytosol"/>
    <property type="evidence" value="ECO:0007669"/>
    <property type="project" value="UniProtKB-SubCell"/>
</dbReference>
<feature type="transmembrane region" description="Helical" evidence="24">
    <location>
        <begin position="1185"/>
        <end position="1207"/>
    </location>
</feature>
<dbReference type="PROSITE" id="PS60001">
    <property type="entry name" value="NOS"/>
    <property type="match status" value="1"/>
</dbReference>
<evidence type="ECO:0000256" key="21">
    <source>
        <dbReference type="ARBA" id="ARBA00047419"/>
    </source>
</evidence>
<evidence type="ECO:0000256" key="2">
    <source>
        <dbReference type="ARBA" id="ARBA00001970"/>
    </source>
</evidence>
<evidence type="ECO:0000256" key="16">
    <source>
        <dbReference type="ARBA" id="ARBA00022860"/>
    </source>
</evidence>
<evidence type="ECO:0000256" key="6">
    <source>
        <dbReference type="ARBA" id="ARBA00006267"/>
    </source>
</evidence>
<evidence type="ECO:0000256" key="5">
    <source>
        <dbReference type="ARBA" id="ARBA00005787"/>
    </source>
</evidence>
<dbReference type="Pfam" id="PF02898">
    <property type="entry name" value="NO_synthase"/>
    <property type="match status" value="1"/>
</dbReference>
<sequence length="1316" mass="148876">MSENIVDRCPFPVHVRNFVNGSQYKDSLFHRAVKSRSCESKICKGSLMVPKALTRFPSDTSPAANILTQAISFINQYYRSFKNHKKEEHLARVDEVTREVETTGSYQLTTEELTFGAKQAWRNAPRCIGRIQWSNLQLFDARKCRTAKEMFEYLCAHIKFATDGGNIRSTITVFPQRTDGQHDFRIWNSQLIRYAGYQMEDGTVIGDPVNVEFTEICTELGWTPKYGSFVVLPLIVEANGEDPELFEIPPELVLEVQMEHPRYEWFKELNLRWYALPAVANMLLEIGGLEFTACPFNGWYMSTEIGVRDFCDPQRYNIVERVGRCMGLETHRLSSLWKDEALVAINIAVIHSFQKNKVTIIDHHSATESFMHHMENEVHLRGGCPADWIWLVPPMSGSLTPVFHQEMISYILSPFFYYQSDAWLTHVWKDETKGLKKQKKRITFNALAKAVVFSQMLMQRALMKRVPCTILYATETGKSQTFAKKLKSVLSCALNPRLLCMEDYNFAELEKEHLLLVVTSTFGNGDSPGNGESFKKQLTGMKSLSTSIRLVQKDIKRIKPIFRTGCVTNHFPPHRYGVFGLGSRMYPQFCAFSRTVDAKLAELGAKCVTSTGEGDELNGQEEAFSAWACTAFKDVCKEFGIDGKLSGHQSLTENWDPLRHRVQFDSSVFEHIPALSALHSKAVLPLTLKWRKNLHSSQSRCSAILVELETAGEKQVLNYAPGDHVGVFPENSSELVTGILKQVTSAPPTNQSLRLENLPASSFGGVVWQTDERIPACTLTQALTYLLDINTPPSQGFLRKLSQMTKEQNDQQRLLALALDLKAYSDWKAFRRPNFLEVLEEFPSLELSAAFLLSHLPLLKPRLYSISSSPDLHPHELDLTVSVINYRTQDGKGPLHHGVCSTWLNTMKEGQFVPCFIHRSNDFHLPSDPCSPILLIGAGSGIAPFRSFWQQRFYDMEKTGLNKGPMMLVFGCCKADTDHLYKEETFEMKEKGILKSISVAYSCQPGHPKVYVQHVLKKQLSKEVMQVLHQSRGHLYVCGGMNMAQDVAHTIQEILARRLGTSLTQAQEYLEQLKTEQDFAFSEIMHNRQKKVIFSAGGVFSFACVLIVATAMGTRFWVKATVLCTTGAQLVNATGPELDKFIGSVNYGLFQGQRLKQCGLGGRPFSFSFFPDLVDVIPVSLHGSVLFFCAVLILFSSLCSAFFMYNAFGSPYETLHGPLGLYMWNMSSSVCSCLILILYVSEVKLHRLSESIANYKEGHFVYKTYTEKFEYSFWLVFLVFLMHCLNILLIRLAGVQFPFWEAKESEANTGAADLMY</sequence>
<dbReference type="Gene3D" id="6.10.250.410">
    <property type="match status" value="1"/>
</dbReference>
<evidence type="ECO:0000256" key="8">
    <source>
        <dbReference type="ARBA" id="ARBA00022617"/>
    </source>
</evidence>
<gene>
    <name evidence="27" type="ORF">P4O66_018069</name>
</gene>
<dbReference type="PIRSF" id="PIRSF000333">
    <property type="entry name" value="NOS"/>
    <property type="match status" value="1"/>
</dbReference>
<dbReference type="InterPro" id="IPR023173">
    <property type="entry name" value="NADPH_Cyt_P450_Rdtase_alpha"/>
</dbReference>
<dbReference type="InterPro" id="IPR001094">
    <property type="entry name" value="Flavdoxin-like"/>
</dbReference>
<protein>
    <recommendedName>
        <fullName evidence="22">Nitric oxide synthase</fullName>
        <ecNumber evidence="22">1.14.13.39</ecNumber>
    </recommendedName>
</protein>